<evidence type="ECO:0000256" key="8">
    <source>
        <dbReference type="SAM" id="Phobius"/>
    </source>
</evidence>
<accession>A0A8K0JLD1</accession>
<feature type="transmembrane region" description="Helical" evidence="8">
    <location>
        <begin position="105"/>
        <end position="132"/>
    </location>
</feature>
<dbReference type="Gene3D" id="1.20.1740.10">
    <property type="entry name" value="Amino acid/polyamine transporter I"/>
    <property type="match status" value="1"/>
</dbReference>
<dbReference type="PANTHER" id="PTHR43341:SF4">
    <property type="entry name" value="ARGININE PERMEASE CAN1-RELATED"/>
    <property type="match status" value="1"/>
</dbReference>
<feature type="transmembrane region" description="Helical" evidence="8">
    <location>
        <begin position="213"/>
        <end position="233"/>
    </location>
</feature>
<dbReference type="Pfam" id="PF00324">
    <property type="entry name" value="AA_permease"/>
    <property type="match status" value="1"/>
</dbReference>
<reference evidence="10" key="1">
    <citation type="submission" date="2020-04" db="EMBL/GenBank/DDBJ databases">
        <title>Analysis of mating type loci in Filobasidium floriforme.</title>
        <authorList>
            <person name="Nowrousian M."/>
        </authorList>
    </citation>
    <scope>NUCLEOTIDE SEQUENCE</scope>
    <source>
        <strain evidence="10">CBS 6242</strain>
    </source>
</reference>
<evidence type="ECO:0000256" key="7">
    <source>
        <dbReference type="SAM" id="MobiDB-lite"/>
    </source>
</evidence>
<comment type="caution">
    <text evidence="10">The sequence shown here is derived from an EMBL/GenBank/DDBJ whole genome shotgun (WGS) entry which is preliminary data.</text>
</comment>
<dbReference type="EMBL" id="JABELV010000054">
    <property type="protein sequence ID" value="KAG7549039.1"/>
    <property type="molecule type" value="Genomic_DNA"/>
</dbReference>
<keyword evidence="4" id="KW-0029">Amino-acid transport</keyword>
<feature type="transmembrane region" description="Helical" evidence="8">
    <location>
        <begin position="439"/>
        <end position="464"/>
    </location>
</feature>
<evidence type="ECO:0000256" key="2">
    <source>
        <dbReference type="ARBA" id="ARBA00022448"/>
    </source>
</evidence>
<dbReference type="AlphaFoldDB" id="A0A8K0JLD1"/>
<feature type="region of interest" description="Disordered" evidence="7">
    <location>
        <begin position="1"/>
        <end position="40"/>
    </location>
</feature>
<keyword evidence="2" id="KW-0813">Transport</keyword>
<keyword evidence="6 8" id="KW-0472">Membrane</keyword>
<dbReference type="InterPro" id="IPR004840">
    <property type="entry name" value="Amino_acid_permease_CS"/>
</dbReference>
<dbReference type="InterPro" id="IPR050524">
    <property type="entry name" value="APC_YAT"/>
</dbReference>
<evidence type="ECO:0000313" key="11">
    <source>
        <dbReference type="Proteomes" id="UP000812966"/>
    </source>
</evidence>
<feature type="transmembrane region" description="Helical" evidence="8">
    <location>
        <begin position="352"/>
        <end position="377"/>
    </location>
</feature>
<comment type="subcellular location">
    <subcellularLocation>
        <location evidence="1">Membrane</location>
        <topology evidence="1">Multi-pass membrane protein</topology>
    </subcellularLocation>
</comment>
<organism evidence="10 11">
    <name type="scientific">Filobasidium floriforme</name>
    <dbReference type="NCBI Taxonomy" id="5210"/>
    <lineage>
        <taxon>Eukaryota</taxon>
        <taxon>Fungi</taxon>
        <taxon>Dikarya</taxon>
        <taxon>Basidiomycota</taxon>
        <taxon>Agaricomycotina</taxon>
        <taxon>Tremellomycetes</taxon>
        <taxon>Filobasidiales</taxon>
        <taxon>Filobasidiaceae</taxon>
        <taxon>Filobasidium</taxon>
    </lineage>
</organism>
<feature type="compositionally biased region" description="Basic and acidic residues" evidence="7">
    <location>
        <begin position="9"/>
        <end position="18"/>
    </location>
</feature>
<feature type="transmembrane region" description="Helical" evidence="8">
    <location>
        <begin position="409"/>
        <end position="427"/>
    </location>
</feature>
<evidence type="ECO:0000256" key="4">
    <source>
        <dbReference type="ARBA" id="ARBA00022970"/>
    </source>
</evidence>
<feature type="transmembrane region" description="Helical" evidence="8">
    <location>
        <begin position="72"/>
        <end position="93"/>
    </location>
</feature>
<feature type="transmembrane region" description="Helical" evidence="8">
    <location>
        <begin position="485"/>
        <end position="505"/>
    </location>
</feature>
<evidence type="ECO:0000313" key="10">
    <source>
        <dbReference type="EMBL" id="KAG7549039.1"/>
    </source>
</evidence>
<dbReference type="PIRSF" id="PIRSF006060">
    <property type="entry name" value="AA_transporter"/>
    <property type="match status" value="1"/>
</dbReference>
<dbReference type="Proteomes" id="UP000812966">
    <property type="component" value="Unassembled WGS sequence"/>
</dbReference>
<sequence>MSAPGSVYDAKKPPSKDDYELDDLPEVTQGTVTPVGIPPRGDPEYEAKLAQLGLDPNSEHGAVQRNLKERHLAMIAIGGTIGTGLFVGSGTALAQGGPVGVWLSYIIMGTGVYAVMVALGELCTLFPVPGAITHMATRFVDPAMGFALGYNYWYSWAITTPVELSAIAIVISYWDPDQKIHPAVWIAIFFVLVCAINFLGVKWYGESEFIGSTIKVLAIIGLIILGIVIDLGGGPNGDRIGFRYWIDPGPFNSATTHQGEKVIGGSLGHFLAFFSTFITSAFSFIGTEIVAVTVGEARNPRRAVPRAIRRVFFRIVTFYILGIFVISLIVPYNDPRLLSDTGNAASSPFTIAVSNAGIKVLPSIVNAIVLVAAWSAANSDVYAASRTLLALSLEGKAPKIFRKCTPGGLPIYATALTASLGLLAFMGTSTGTAGTVFNWLYNLSASTGLIAWVVILGSYLRFYYGLKKQGIDRRDFPFVAPMQPYLSWYGFIFFLIVIFFSGYTVFLEGNWSTSDFFSYYLSVIIFPIVYFGWKITKRTRWIRLNEMDFMTGRRELDEIDAFEQERAATKTGPWNKFLSILF</sequence>
<feature type="transmembrane region" description="Helical" evidence="8">
    <location>
        <begin position="153"/>
        <end position="174"/>
    </location>
</feature>
<evidence type="ECO:0000256" key="3">
    <source>
        <dbReference type="ARBA" id="ARBA00022692"/>
    </source>
</evidence>
<evidence type="ECO:0000259" key="9">
    <source>
        <dbReference type="Pfam" id="PF00324"/>
    </source>
</evidence>
<feature type="domain" description="Amino acid permease/ SLC12A" evidence="9">
    <location>
        <begin position="71"/>
        <end position="540"/>
    </location>
</feature>
<dbReference type="InterPro" id="IPR004841">
    <property type="entry name" value="AA-permease/SLC12A_dom"/>
</dbReference>
<dbReference type="PANTHER" id="PTHR43341">
    <property type="entry name" value="AMINO ACID PERMEASE"/>
    <property type="match status" value="1"/>
</dbReference>
<feature type="transmembrane region" description="Helical" evidence="8">
    <location>
        <begin position="180"/>
        <end position="201"/>
    </location>
</feature>
<dbReference type="GO" id="GO:0015171">
    <property type="term" value="F:amino acid transmembrane transporter activity"/>
    <property type="evidence" value="ECO:0007669"/>
    <property type="project" value="TreeGrafter"/>
</dbReference>
<dbReference type="PROSITE" id="PS00218">
    <property type="entry name" value="AMINO_ACID_PERMEASE_1"/>
    <property type="match status" value="1"/>
</dbReference>
<evidence type="ECO:0000256" key="5">
    <source>
        <dbReference type="ARBA" id="ARBA00022989"/>
    </source>
</evidence>
<dbReference type="InterPro" id="IPR004762">
    <property type="entry name" value="Amino_acid_permease_fungi"/>
</dbReference>
<gene>
    <name evidence="10" type="ORF">FFLO_03075</name>
</gene>
<evidence type="ECO:0000256" key="6">
    <source>
        <dbReference type="ARBA" id="ARBA00023136"/>
    </source>
</evidence>
<protein>
    <recommendedName>
        <fullName evidence="9">Amino acid permease/ SLC12A domain-containing protein</fullName>
    </recommendedName>
</protein>
<feature type="transmembrane region" description="Helical" evidence="8">
    <location>
        <begin position="270"/>
        <end position="291"/>
    </location>
</feature>
<dbReference type="NCBIfam" id="TIGR00913">
    <property type="entry name" value="2A0310"/>
    <property type="match status" value="1"/>
</dbReference>
<evidence type="ECO:0000256" key="1">
    <source>
        <dbReference type="ARBA" id="ARBA00004141"/>
    </source>
</evidence>
<proteinExistence type="predicted"/>
<feature type="transmembrane region" description="Helical" evidence="8">
    <location>
        <begin position="517"/>
        <end position="533"/>
    </location>
</feature>
<keyword evidence="5 8" id="KW-1133">Transmembrane helix</keyword>
<dbReference type="FunFam" id="1.20.1740.10:FF:000006">
    <property type="entry name" value="General amino acid permease"/>
    <property type="match status" value="1"/>
</dbReference>
<dbReference type="GO" id="GO:0016020">
    <property type="term" value="C:membrane"/>
    <property type="evidence" value="ECO:0007669"/>
    <property type="project" value="UniProtKB-SubCell"/>
</dbReference>
<keyword evidence="3 8" id="KW-0812">Transmembrane</keyword>
<keyword evidence="11" id="KW-1185">Reference proteome</keyword>
<name>A0A8K0JLD1_9TREE</name>
<feature type="transmembrane region" description="Helical" evidence="8">
    <location>
        <begin position="311"/>
        <end position="332"/>
    </location>
</feature>